<keyword evidence="3" id="KW-1185">Reference proteome</keyword>
<dbReference type="PATRIC" id="fig|261654.4.peg.4358"/>
<feature type="transmembrane region" description="Helical" evidence="1">
    <location>
        <begin position="36"/>
        <end position="58"/>
    </location>
</feature>
<sequence length="127" mass="13016">MSPFPKSDARVKAAVAAVAAVAVLVTLVLWRPAGLLSVALALLCVLLGVIAGVTASAARQAADEAPAPSWPTPPAYDLDAETLGGLDPRAVRDARGAGLPGLDADTLEALDPREIRQSRQVNGLSDR</sequence>
<keyword evidence="1" id="KW-0812">Transmembrane</keyword>
<name>A0A1A8ZZ36_9ACTN</name>
<reference evidence="3" key="1">
    <citation type="submission" date="2016-06" db="EMBL/GenBank/DDBJ databases">
        <authorList>
            <person name="Varghese N."/>
            <person name="Submissions Spin"/>
        </authorList>
    </citation>
    <scope>NUCLEOTIDE SEQUENCE [LARGE SCALE GENOMIC DNA]</scope>
    <source>
        <strain evidence="3">DSM 44815</strain>
    </source>
</reference>
<protein>
    <submittedName>
        <fullName evidence="2">Uncharacterized protein</fullName>
    </submittedName>
</protein>
<feature type="transmembrane region" description="Helical" evidence="1">
    <location>
        <begin position="12"/>
        <end position="30"/>
    </location>
</feature>
<evidence type="ECO:0000313" key="3">
    <source>
        <dbReference type="Proteomes" id="UP000199385"/>
    </source>
</evidence>
<dbReference type="Proteomes" id="UP000199385">
    <property type="component" value="Chromosome I"/>
</dbReference>
<organism evidence="2 3">
    <name type="scientific">Micromonospora auratinigra</name>
    <dbReference type="NCBI Taxonomy" id="261654"/>
    <lineage>
        <taxon>Bacteria</taxon>
        <taxon>Bacillati</taxon>
        <taxon>Actinomycetota</taxon>
        <taxon>Actinomycetes</taxon>
        <taxon>Micromonosporales</taxon>
        <taxon>Micromonosporaceae</taxon>
        <taxon>Micromonospora</taxon>
    </lineage>
</organism>
<evidence type="ECO:0000313" key="2">
    <source>
        <dbReference type="EMBL" id="SBT49101.1"/>
    </source>
</evidence>
<dbReference type="RefSeq" id="WP_091667077.1">
    <property type="nucleotide sequence ID" value="NZ_LT594323.1"/>
</dbReference>
<proteinExistence type="predicted"/>
<dbReference type="EMBL" id="LT594323">
    <property type="protein sequence ID" value="SBT49101.1"/>
    <property type="molecule type" value="Genomic_DNA"/>
</dbReference>
<dbReference type="AlphaFoldDB" id="A0A1A8ZZ36"/>
<keyword evidence="1" id="KW-0472">Membrane</keyword>
<gene>
    <name evidence="2" type="ORF">GA0070611_4290</name>
</gene>
<evidence type="ECO:0000256" key="1">
    <source>
        <dbReference type="SAM" id="Phobius"/>
    </source>
</evidence>
<keyword evidence="1" id="KW-1133">Transmembrane helix</keyword>
<dbReference type="OrthoDB" id="3381939at2"/>
<accession>A0A1A8ZZ36</accession>